<dbReference type="SMART" id="SM00849">
    <property type="entry name" value="Lactamase_B"/>
    <property type="match status" value="1"/>
</dbReference>
<organism evidence="5">
    <name type="scientific">Brevibacillus laterosporus</name>
    <name type="common">Bacillus laterosporus</name>
    <dbReference type="NCBI Taxonomy" id="1465"/>
    <lineage>
        <taxon>Bacteria</taxon>
        <taxon>Bacillati</taxon>
        <taxon>Bacillota</taxon>
        <taxon>Bacilli</taxon>
        <taxon>Bacillales</taxon>
        <taxon>Paenibacillaceae</taxon>
        <taxon>Brevibacillus</taxon>
    </lineage>
</organism>
<comment type="catalytic activity">
    <reaction evidence="1">
        <text>3',5'-cyclic CMP + H2O = CMP + H(+)</text>
        <dbReference type="Rhea" id="RHEA:72675"/>
        <dbReference type="ChEBI" id="CHEBI:15377"/>
        <dbReference type="ChEBI" id="CHEBI:15378"/>
        <dbReference type="ChEBI" id="CHEBI:58003"/>
        <dbReference type="ChEBI" id="CHEBI:60377"/>
    </reaction>
    <physiologicalReaction direction="left-to-right" evidence="1">
        <dbReference type="Rhea" id="RHEA:72676"/>
    </physiologicalReaction>
</comment>
<sequence>MKVKILASGSNGNCIAIQYGEKCILIDAGVAKTKIEKALLEQGIYPNAVQAIFITHAHGDHIKGLPFANKYHIPVFATYGEWRSISKVDAELQRHIETVFGAYSAIEIQGASVCPFPTHHDAYEPVGFSITDGQTKVSVCLDTGKVDKEMLEAMRDSDIYIIESNHDPDMVKVGQYPSKVKERILSDNGHLSNKQTAKVLQRLVQGNGEKIYLVHLSSKNNLPSLAELTVKQFLKQKGLIIGQQYNVEVVS</sequence>
<dbReference type="InterPro" id="IPR052533">
    <property type="entry name" value="WalJ/YycJ-like"/>
</dbReference>
<dbReference type="EMBL" id="CP011074">
    <property type="protein sequence ID" value="AKF92708.1"/>
    <property type="molecule type" value="Genomic_DNA"/>
</dbReference>
<evidence type="ECO:0000313" key="5">
    <source>
        <dbReference type="EMBL" id="AKF92708.1"/>
    </source>
</evidence>
<evidence type="ECO:0000256" key="3">
    <source>
        <dbReference type="ARBA" id="ARBA00048505"/>
    </source>
</evidence>
<name>A0A0F7BYF2_BRELA</name>
<comment type="catalytic activity">
    <reaction evidence="3">
        <text>3',5'-cyclic UMP + H2O = UMP + H(+)</text>
        <dbReference type="Rhea" id="RHEA:70575"/>
        <dbReference type="ChEBI" id="CHEBI:15377"/>
        <dbReference type="ChEBI" id="CHEBI:15378"/>
        <dbReference type="ChEBI" id="CHEBI:57865"/>
        <dbReference type="ChEBI" id="CHEBI:184387"/>
    </reaction>
    <physiologicalReaction direction="left-to-right" evidence="3">
        <dbReference type="Rhea" id="RHEA:70576"/>
    </physiologicalReaction>
</comment>
<dbReference type="PANTHER" id="PTHR47619">
    <property type="entry name" value="METALLO-HYDROLASE YYCJ-RELATED"/>
    <property type="match status" value="1"/>
</dbReference>
<evidence type="ECO:0000256" key="1">
    <source>
        <dbReference type="ARBA" id="ARBA00034221"/>
    </source>
</evidence>
<dbReference type="InterPro" id="IPR036866">
    <property type="entry name" value="RibonucZ/Hydroxyglut_hydro"/>
</dbReference>
<dbReference type="AlphaFoldDB" id="A0A0F7BYF2"/>
<dbReference type="SUPFAM" id="SSF56281">
    <property type="entry name" value="Metallo-hydrolase/oxidoreductase"/>
    <property type="match status" value="1"/>
</dbReference>
<feature type="domain" description="Metallo-beta-lactamase" evidence="4">
    <location>
        <begin position="11"/>
        <end position="166"/>
    </location>
</feature>
<reference evidence="5" key="1">
    <citation type="submission" date="2015-03" db="EMBL/GenBank/DDBJ databases">
        <title>MIGS Cultured Bacterial/Archaeal sample from Brevibacillus laterosporus.</title>
        <authorList>
            <person name="Zeng D."/>
            <person name="Zhu L."/>
            <person name="Dong G."/>
            <person name="Ye W."/>
            <person name="Ren D."/>
            <person name="Wu L."/>
            <person name="Xu J."/>
            <person name="Li G."/>
            <person name="Guo L."/>
        </authorList>
    </citation>
    <scope>NUCLEOTIDE SEQUENCE</scope>
    <source>
        <strain evidence="5">B9</strain>
    </source>
</reference>
<dbReference type="Pfam" id="PF12706">
    <property type="entry name" value="Lactamase_B_2"/>
    <property type="match status" value="1"/>
</dbReference>
<gene>
    <name evidence="5" type="ORF">EX87_02715</name>
</gene>
<dbReference type="RefSeq" id="WP_031411340.1">
    <property type="nucleotide sequence ID" value="NZ_CP011074.1"/>
</dbReference>
<accession>A0A0F7BYF2</accession>
<dbReference type="Gene3D" id="3.60.15.10">
    <property type="entry name" value="Ribonuclease Z/Hydroxyacylglutathione hydrolase-like"/>
    <property type="match status" value="1"/>
</dbReference>
<comment type="function">
    <text evidence="2">Counteracts the endogenous Pycsar antiviral defense system. Phosphodiesterase that enables metal-dependent hydrolysis of host cyclic nucleotide Pycsar defense signals such as cCMP and cUMP.</text>
</comment>
<dbReference type="InterPro" id="IPR001279">
    <property type="entry name" value="Metallo-B-lactamas"/>
</dbReference>
<dbReference type="PANTHER" id="PTHR47619:SF1">
    <property type="entry name" value="EXODEOXYRIBONUCLEASE WALJ"/>
    <property type="match status" value="1"/>
</dbReference>
<proteinExistence type="predicted"/>
<protein>
    <submittedName>
        <fullName evidence="5">Beta-lactamase</fullName>
    </submittedName>
</protein>
<evidence type="ECO:0000259" key="4">
    <source>
        <dbReference type="SMART" id="SM00849"/>
    </source>
</evidence>
<evidence type="ECO:0000256" key="2">
    <source>
        <dbReference type="ARBA" id="ARBA00034301"/>
    </source>
</evidence>